<organism evidence="2">
    <name type="scientific">Arundo donax</name>
    <name type="common">Giant reed</name>
    <name type="synonym">Donax arundinaceus</name>
    <dbReference type="NCBI Taxonomy" id="35708"/>
    <lineage>
        <taxon>Eukaryota</taxon>
        <taxon>Viridiplantae</taxon>
        <taxon>Streptophyta</taxon>
        <taxon>Embryophyta</taxon>
        <taxon>Tracheophyta</taxon>
        <taxon>Spermatophyta</taxon>
        <taxon>Magnoliopsida</taxon>
        <taxon>Liliopsida</taxon>
        <taxon>Poales</taxon>
        <taxon>Poaceae</taxon>
        <taxon>PACMAD clade</taxon>
        <taxon>Arundinoideae</taxon>
        <taxon>Arundineae</taxon>
        <taxon>Arundo</taxon>
    </lineage>
</organism>
<evidence type="ECO:0000313" key="2">
    <source>
        <dbReference type="EMBL" id="JAD81651.1"/>
    </source>
</evidence>
<proteinExistence type="predicted"/>
<dbReference type="AlphaFoldDB" id="A0A0A9D1J0"/>
<name>A0A0A9D1J0_ARUDO</name>
<reference evidence="2" key="1">
    <citation type="submission" date="2014-09" db="EMBL/GenBank/DDBJ databases">
        <authorList>
            <person name="Magalhaes I.L.F."/>
            <person name="Oliveira U."/>
            <person name="Santos F.R."/>
            <person name="Vidigal T.H.D.A."/>
            <person name="Brescovit A.D."/>
            <person name="Santos A.J."/>
        </authorList>
    </citation>
    <scope>NUCLEOTIDE SEQUENCE</scope>
    <source>
        <tissue evidence="2">Shoot tissue taken approximately 20 cm above the soil surface</tissue>
    </source>
</reference>
<sequence>MTTATKEAVPPTKMSKKPATWPGCRCRRATARAEKTKS</sequence>
<protein>
    <submittedName>
        <fullName evidence="2">Uncharacterized protein</fullName>
    </submittedName>
</protein>
<reference evidence="2" key="2">
    <citation type="journal article" date="2015" name="Data Brief">
        <title>Shoot transcriptome of the giant reed, Arundo donax.</title>
        <authorList>
            <person name="Barrero R.A."/>
            <person name="Guerrero F.D."/>
            <person name="Moolhuijzen P."/>
            <person name="Goolsby J.A."/>
            <person name="Tidwell J."/>
            <person name="Bellgard S.E."/>
            <person name="Bellgard M.I."/>
        </authorList>
    </citation>
    <scope>NUCLEOTIDE SEQUENCE</scope>
    <source>
        <tissue evidence="2">Shoot tissue taken approximately 20 cm above the soil surface</tissue>
    </source>
</reference>
<accession>A0A0A9D1J0</accession>
<evidence type="ECO:0000256" key="1">
    <source>
        <dbReference type="SAM" id="MobiDB-lite"/>
    </source>
</evidence>
<dbReference type="EMBL" id="GBRH01216244">
    <property type="protein sequence ID" value="JAD81651.1"/>
    <property type="molecule type" value="Transcribed_RNA"/>
</dbReference>
<feature type="region of interest" description="Disordered" evidence="1">
    <location>
        <begin position="1"/>
        <end position="22"/>
    </location>
</feature>